<dbReference type="Proteomes" id="UP001589896">
    <property type="component" value="Unassembled WGS sequence"/>
</dbReference>
<accession>A0ABV6S329</accession>
<evidence type="ECO:0000259" key="3">
    <source>
        <dbReference type="SMART" id="SM00852"/>
    </source>
</evidence>
<dbReference type="PANTHER" id="PTHR43764:SF1">
    <property type="entry name" value="MOLYBDOPTERIN MOLYBDOTRANSFERASE"/>
    <property type="match status" value="1"/>
</dbReference>
<proteinExistence type="predicted"/>
<dbReference type="SUPFAM" id="SSF53218">
    <property type="entry name" value="Molybdenum cofactor biosynthesis proteins"/>
    <property type="match status" value="1"/>
</dbReference>
<gene>
    <name evidence="4" type="ORF">ACFFGH_32230</name>
</gene>
<dbReference type="InterPro" id="IPR036425">
    <property type="entry name" value="MoaB/Mog-like_dom_sf"/>
</dbReference>
<protein>
    <submittedName>
        <fullName evidence="4">Molybdenum cofactor biosynthesis protein B</fullName>
    </submittedName>
</protein>
<dbReference type="Gene3D" id="3.40.980.10">
    <property type="entry name" value="MoaB/Mog-like domain"/>
    <property type="match status" value="1"/>
</dbReference>
<comment type="caution">
    <text evidence="4">The sequence shown here is derived from an EMBL/GenBank/DDBJ whole genome shotgun (WGS) entry which is preliminary data.</text>
</comment>
<dbReference type="NCBIfam" id="TIGR00177">
    <property type="entry name" value="molyb_syn"/>
    <property type="match status" value="1"/>
</dbReference>
<comment type="pathway">
    <text evidence="1">Cofactor biosynthesis; molybdopterin biosynthesis.</text>
</comment>
<evidence type="ECO:0000256" key="1">
    <source>
        <dbReference type="ARBA" id="ARBA00005046"/>
    </source>
</evidence>
<dbReference type="InterPro" id="IPR051920">
    <property type="entry name" value="MPT_Adenylyltrnsfr/MoaC-Rel"/>
</dbReference>
<keyword evidence="2" id="KW-0501">Molybdenum cofactor biosynthesis</keyword>
<feature type="domain" description="MoaB/Mog" evidence="3">
    <location>
        <begin position="6"/>
        <end position="148"/>
    </location>
</feature>
<evidence type="ECO:0000313" key="4">
    <source>
        <dbReference type="EMBL" id="MFC0682523.1"/>
    </source>
</evidence>
<dbReference type="InterPro" id="IPR001453">
    <property type="entry name" value="MoaB/Mog_dom"/>
</dbReference>
<dbReference type="CDD" id="cd00886">
    <property type="entry name" value="MogA_MoaB"/>
    <property type="match status" value="1"/>
</dbReference>
<dbReference type="EMBL" id="JBHLTG010000014">
    <property type="protein sequence ID" value="MFC0682523.1"/>
    <property type="molecule type" value="Genomic_DNA"/>
</dbReference>
<sequence length="161" mass="16768">MSAPKAVVVVASTRAASGMYDDTTGPILRDWLEGRGWTAEVVVLPDGDAIGEAIGDAVGRGVALVVSTGGTGVSPRDRTPEVTAPLLDRELPGIAEELRRRGAARVPTAVLSRGLAGVARRTLVINLPGSPGAVRTGIEVLDEIVDHVVDQLRGGDHERHD</sequence>
<organism evidence="4 5">
    <name type="scientific">Lysobacter korlensis</name>
    <dbReference type="NCBI Taxonomy" id="553636"/>
    <lineage>
        <taxon>Bacteria</taxon>
        <taxon>Pseudomonadati</taxon>
        <taxon>Pseudomonadota</taxon>
        <taxon>Gammaproteobacteria</taxon>
        <taxon>Lysobacterales</taxon>
        <taxon>Lysobacteraceae</taxon>
        <taxon>Lysobacter</taxon>
    </lineage>
</organism>
<dbReference type="SMART" id="SM00852">
    <property type="entry name" value="MoCF_biosynth"/>
    <property type="match status" value="1"/>
</dbReference>
<evidence type="ECO:0000313" key="5">
    <source>
        <dbReference type="Proteomes" id="UP001589896"/>
    </source>
</evidence>
<dbReference type="PANTHER" id="PTHR43764">
    <property type="entry name" value="MOLYBDENUM COFACTOR BIOSYNTHESIS"/>
    <property type="match status" value="1"/>
</dbReference>
<evidence type="ECO:0000256" key="2">
    <source>
        <dbReference type="ARBA" id="ARBA00023150"/>
    </source>
</evidence>
<name>A0ABV6S329_9GAMM</name>
<dbReference type="Pfam" id="PF00994">
    <property type="entry name" value="MoCF_biosynth"/>
    <property type="match status" value="1"/>
</dbReference>
<keyword evidence="5" id="KW-1185">Reference proteome</keyword>
<dbReference type="RefSeq" id="WP_386676616.1">
    <property type="nucleotide sequence ID" value="NZ_JBHLTG010000014.1"/>
</dbReference>
<reference evidence="4 5" key="1">
    <citation type="submission" date="2024-09" db="EMBL/GenBank/DDBJ databases">
        <authorList>
            <person name="Sun Q."/>
            <person name="Mori K."/>
        </authorList>
    </citation>
    <scope>NUCLEOTIDE SEQUENCE [LARGE SCALE GENOMIC DNA]</scope>
    <source>
        <strain evidence="4 5">KCTC 23076</strain>
    </source>
</reference>